<proteinExistence type="predicted"/>
<feature type="region of interest" description="Disordered" evidence="1">
    <location>
        <begin position="141"/>
        <end position="162"/>
    </location>
</feature>
<feature type="compositionally biased region" description="Polar residues" evidence="1">
    <location>
        <begin position="150"/>
        <end position="161"/>
    </location>
</feature>
<evidence type="ECO:0000256" key="1">
    <source>
        <dbReference type="SAM" id="MobiDB-lite"/>
    </source>
</evidence>
<feature type="compositionally biased region" description="Basic residues" evidence="1">
    <location>
        <begin position="16"/>
        <end position="27"/>
    </location>
</feature>
<protein>
    <submittedName>
        <fullName evidence="2">Uncharacterized protein</fullName>
    </submittedName>
</protein>
<sequence>MNHTVKKSTEMERRVCARRRPTTRRARPTVDDRDQGIEQIRWWKLLLLVEMSWNADDRSRLTHFYAQKIRKSYSPIFRVTCPGARCNATFESGDLNSICSHGTVRNRRNRDQSGLVTFLVGELTASKSQLECRSGVGAAANFPEKEKQEQSNNSAPTQKNATTTHTKKCILKIIKCTRRGAPRRCDDAAASAAIFEFSRGNVSGEKSTIERLAERTSFFSVDGGSSVAHTRTSTFHPENSNNAKVKSLCPVVLLFVGVTAVSTPPAIPSRSPCIPVRSVLVALARAAPAPDEDRRRRPPPDSLHLSSWSICCLCDAGLSEYGERSKISRTHRNSWDGEKWESEEIGRLFGGGIDRRNNTIYSWFCCWARGKNPDDNRPIAASSSPAPARHPIIDVFRGVDANIWWTGGERAVLTERFVAIVEGLRSRESHY</sequence>
<accession>A0A8J6H6F1</accession>
<feature type="region of interest" description="Disordered" evidence="1">
    <location>
        <begin position="1"/>
        <end position="31"/>
    </location>
</feature>
<evidence type="ECO:0000313" key="3">
    <source>
        <dbReference type="Proteomes" id="UP000719412"/>
    </source>
</evidence>
<evidence type="ECO:0000313" key="2">
    <source>
        <dbReference type="EMBL" id="KAH0808576.1"/>
    </source>
</evidence>
<dbReference type="EMBL" id="JABDTM020028659">
    <property type="protein sequence ID" value="KAH0808576.1"/>
    <property type="molecule type" value="Genomic_DNA"/>
</dbReference>
<organism evidence="2 3">
    <name type="scientific">Tenebrio molitor</name>
    <name type="common">Yellow mealworm beetle</name>
    <dbReference type="NCBI Taxonomy" id="7067"/>
    <lineage>
        <taxon>Eukaryota</taxon>
        <taxon>Metazoa</taxon>
        <taxon>Ecdysozoa</taxon>
        <taxon>Arthropoda</taxon>
        <taxon>Hexapoda</taxon>
        <taxon>Insecta</taxon>
        <taxon>Pterygota</taxon>
        <taxon>Neoptera</taxon>
        <taxon>Endopterygota</taxon>
        <taxon>Coleoptera</taxon>
        <taxon>Polyphaga</taxon>
        <taxon>Cucujiformia</taxon>
        <taxon>Tenebrionidae</taxon>
        <taxon>Tenebrio</taxon>
    </lineage>
</organism>
<dbReference type="Proteomes" id="UP000719412">
    <property type="component" value="Unassembled WGS sequence"/>
</dbReference>
<keyword evidence="3" id="KW-1185">Reference proteome</keyword>
<dbReference type="AlphaFoldDB" id="A0A8J6H6F1"/>
<comment type="caution">
    <text evidence="2">The sequence shown here is derived from an EMBL/GenBank/DDBJ whole genome shotgun (WGS) entry which is preliminary data.</text>
</comment>
<reference evidence="2" key="2">
    <citation type="submission" date="2021-08" db="EMBL/GenBank/DDBJ databases">
        <authorList>
            <person name="Eriksson T."/>
        </authorList>
    </citation>
    <scope>NUCLEOTIDE SEQUENCE</scope>
    <source>
        <strain evidence="2">Stoneville</strain>
        <tissue evidence="2">Whole head</tissue>
    </source>
</reference>
<name>A0A8J6H6F1_TENMO</name>
<reference evidence="2" key="1">
    <citation type="journal article" date="2020" name="J Insects Food Feed">
        <title>The yellow mealworm (Tenebrio molitor) genome: a resource for the emerging insects as food and feed industry.</title>
        <authorList>
            <person name="Eriksson T."/>
            <person name="Andere A."/>
            <person name="Kelstrup H."/>
            <person name="Emery V."/>
            <person name="Picard C."/>
        </authorList>
    </citation>
    <scope>NUCLEOTIDE SEQUENCE</scope>
    <source>
        <strain evidence="2">Stoneville</strain>
        <tissue evidence="2">Whole head</tissue>
    </source>
</reference>
<gene>
    <name evidence="2" type="ORF">GEV33_014214</name>
</gene>